<reference evidence="3" key="2">
    <citation type="submission" date="2025-09" db="UniProtKB">
        <authorList>
            <consortium name="Ensembl"/>
        </authorList>
    </citation>
    <scope>IDENTIFICATION</scope>
</reference>
<evidence type="ECO:0000313" key="3">
    <source>
        <dbReference type="Ensembl" id="ENSEBUP00000020388.1"/>
    </source>
</evidence>
<dbReference type="Ensembl" id="ENSEBUT00000020964.1">
    <property type="protein sequence ID" value="ENSEBUP00000020388.1"/>
    <property type="gene ID" value="ENSEBUG00000012644.1"/>
</dbReference>
<keyword evidence="1" id="KW-0732">Signal</keyword>
<accession>A0A8C4QV92</accession>
<evidence type="ECO:0000256" key="2">
    <source>
        <dbReference type="ARBA" id="ARBA00023180"/>
    </source>
</evidence>
<protein>
    <submittedName>
        <fullName evidence="3">Uncharacterized protein</fullName>
    </submittedName>
</protein>
<keyword evidence="4" id="KW-1185">Reference proteome</keyword>
<keyword evidence="2" id="KW-0325">Glycoprotein</keyword>
<dbReference type="Proteomes" id="UP000694388">
    <property type="component" value="Unplaced"/>
</dbReference>
<dbReference type="GeneTree" id="ENSGT00950000182957"/>
<dbReference type="InterPro" id="IPR026664">
    <property type="entry name" value="Stereocilin-rel"/>
</dbReference>
<dbReference type="PANTHER" id="PTHR23412:SF18">
    <property type="entry name" value="OTOANCORIN"/>
    <property type="match status" value="1"/>
</dbReference>
<dbReference type="PANTHER" id="PTHR23412">
    <property type="entry name" value="STEREOCILIN RELATED"/>
    <property type="match status" value="1"/>
</dbReference>
<organism evidence="3 4">
    <name type="scientific">Eptatretus burgeri</name>
    <name type="common">Inshore hagfish</name>
    <dbReference type="NCBI Taxonomy" id="7764"/>
    <lineage>
        <taxon>Eukaryota</taxon>
        <taxon>Metazoa</taxon>
        <taxon>Chordata</taxon>
        <taxon>Craniata</taxon>
        <taxon>Vertebrata</taxon>
        <taxon>Cyclostomata</taxon>
        <taxon>Myxini</taxon>
        <taxon>Myxiniformes</taxon>
        <taxon>Myxinidae</taxon>
        <taxon>Eptatretinae</taxon>
        <taxon>Eptatretus</taxon>
    </lineage>
</organism>
<dbReference type="OMA" id="QESHLLM"/>
<dbReference type="AlphaFoldDB" id="A0A8C4QV92"/>
<evidence type="ECO:0000256" key="1">
    <source>
        <dbReference type="ARBA" id="ARBA00022729"/>
    </source>
</evidence>
<evidence type="ECO:0000313" key="4">
    <source>
        <dbReference type="Proteomes" id="UP000694388"/>
    </source>
</evidence>
<dbReference type="GO" id="GO:0009986">
    <property type="term" value="C:cell surface"/>
    <property type="evidence" value="ECO:0007669"/>
    <property type="project" value="TreeGrafter"/>
</dbReference>
<name>A0A8C4QV92_EPTBU</name>
<sequence length="239" mass="25846">MLSLSPEELRKLNLTIDTLEALTNLPLAQQNMTDVVAWSVDQANAILMNYFENVPPPNLTAVDLTALGQFICCMTVEQIAQISAAEYRSVIAKMGQVTCLQQETLVALKNKSEEAIGSLSSWTTSILLQIGNVAAGMNSLELSSMSEDLLKLLPPGAVSLFPENVLKELSPKLLSLLNPESLASMTTAQRDALNPEQLTAVKTALGELPPPPEGFSQLSLSNTITQISSSHWQESHLLM</sequence>
<dbReference type="GO" id="GO:0007160">
    <property type="term" value="P:cell-matrix adhesion"/>
    <property type="evidence" value="ECO:0007669"/>
    <property type="project" value="TreeGrafter"/>
</dbReference>
<reference evidence="3" key="1">
    <citation type="submission" date="2025-08" db="UniProtKB">
        <authorList>
            <consortium name="Ensembl"/>
        </authorList>
    </citation>
    <scope>IDENTIFICATION</scope>
</reference>
<proteinExistence type="predicted"/>